<dbReference type="InterPro" id="IPR019734">
    <property type="entry name" value="TPR_rpt"/>
</dbReference>
<evidence type="ECO:0000256" key="11">
    <source>
        <dbReference type="SAM" id="Phobius"/>
    </source>
</evidence>
<reference evidence="12 13" key="1">
    <citation type="submission" date="2024-02" db="EMBL/GenBank/DDBJ databases">
        <authorList>
            <person name="Chen Y."/>
            <person name="Shah S."/>
            <person name="Dougan E. K."/>
            <person name="Thang M."/>
            <person name="Chan C."/>
        </authorList>
    </citation>
    <scope>NUCLEOTIDE SEQUENCE [LARGE SCALE GENOMIC DNA]</scope>
</reference>
<dbReference type="Pfam" id="PF13424">
    <property type="entry name" value="TPR_12"/>
    <property type="match status" value="7"/>
</dbReference>
<comment type="similarity">
    <text evidence="2">Belongs to the kinesin light chain family.</text>
</comment>
<dbReference type="Proteomes" id="UP001642464">
    <property type="component" value="Unassembled WGS sequence"/>
</dbReference>
<protein>
    <submittedName>
        <fullName evidence="12">Nephrocystin-3</fullName>
    </submittedName>
</protein>
<keyword evidence="13" id="KW-1185">Reference proteome</keyword>
<evidence type="ECO:0000256" key="1">
    <source>
        <dbReference type="ARBA" id="ARBA00004245"/>
    </source>
</evidence>
<evidence type="ECO:0000256" key="9">
    <source>
        <dbReference type="ARBA" id="ARBA00023212"/>
    </source>
</evidence>
<evidence type="ECO:0000256" key="2">
    <source>
        <dbReference type="ARBA" id="ARBA00009622"/>
    </source>
</evidence>
<keyword evidence="7" id="KW-0175">Coiled coil</keyword>
<evidence type="ECO:0000256" key="7">
    <source>
        <dbReference type="ARBA" id="ARBA00023054"/>
    </source>
</evidence>
<evidence type="ECO:0000313" key="12">
    <source>
        <dbReference type="EMBL" id="CAK9114391.1"/>
    </source>
</evidence>
<dbReference type="SUPFAM" id="SSF48452">
    <property type="entry name" value="TPR-like"/>
    <property type="match status" value="3"/>
</dbReference>
<evidence type="ECO:0000256" key="6">
    <source>
        <dbReference type="ARBA" id="ARBA00022803"/>
    </source>
</evidence>
<evidence type="ECO:0000256" key="8">
    <source>
        <dbReference type="ARBA" id="ARBA00023175"/>
    </source>
</evidence>
<keyword evidence="11" id="KW-1133">Transmembrane helix</keyword>
<evidence type="ECO:0000256" key="4">
    <source>
        <dbReference type="ARBA" id="ARBA00022701"/>
    </source>
</evidence>
<name>A0ABP0SQ63_9DINO</name>
<dbReference type="Gene3D" id="1.25.40.10">
    <property type="entry name" value="Tetratricopeptide repeat domain"/>
    <property type="match status" value="4"/>
</dbReference>
<dbReference type="InterPro" id="IPR002151">
    <property type="entry name" value="Kinesin_light"/>
</dbReference>
<keyword evidence="8" id="KW-0505">Motor protein</keyword>
<accession>A0ABP0SQ63</accession>
<dbReference type="PANTHER" id="PTHR45783">
    <property type="entry name" value="KINESIN LIGHT CHAIN"/>
    <property type="match status" value="1"/>
</dbReference>
<feature type="repeat" description="TPR" evidence="10">
    <location>
        <begin position="1059"/>
        <end position="1092"/>
    </location>
</feature>
<evidence type="ECO:0000256" key="3">
    <source>
        <dbReference type="ARBA" id="ARBA00022490"/>
    </source>
</evidence>
<proteinExistence type="inferred from homology"/>
<keyword evidence="3" id="KW-0963">Cytoplasm</keyword>
<comment type="caution">
    <text evidence="12">The sequence shown here is derived from an EMBL/GenBank/DDBJ whole genome shotgun (WGS) entry which is preliminary data.</text>
</comment>
<dbReference type="PROSITE" id="PS50005">
    <property type="entry name" value="TPR"/>
    <property type="match status" value="1"/>
</dbReference>
<sequence length="1296" mass="144960">MLMACSFLSISVEMFFRCIYLRRLAVRHDWSIIWWMSGLFVIVALYCGSLHWFLSWPLELIIPMASLNLDLLLVYLAGATNYVDRNARWRTCACGHSEKGSARALGGDSGVRSYALKSPKTRGLEVERPQRRSEAFRALEEALTMDGWRERIHFHKLNFRVQCRKLSGKHECHLDKTKPEEESRSSVEAMFQSKLGESGRLERRSCVDVLQSLGLTFQEANTLLKEYSEDSWICVKDFLDVLFAPPEVQKAEESMQERNQPGASTALEVHKAETSVKEGSDVKKPSTSEAHLGKYFQKDYKNGGAFKNEEYEFDPDDWCWVHKGLKIKVWADALDLTQAGGDGDVECYFHYTTELGFRNITHASKAAVEVFASLITSGEKANAWWGKGVYSVRKAPDEWPSVETILDNNYRNMLKRDIDLKGREAAIQDYQSRVEFCIPILVNASIAYDVSKRPTPEMLEQAGLNLAGKLLNEAGKPPRECIVVRAQGESDIGNARAVLVETTLRCRAEAAVARLGPTDGYALQAMSRLAFVLRKRGDLAEAEALRRRILDAYQAQWGAEHRQTLTALNNLAGVLEDQGKFEEAEPLHRRALEGREARLGARHPETFTSANNLALLLEKQGKFKEAEPLQRRVLEGREAQLGARHLDTLVSLNNLASLLWRQGKFEEAEPLYRKALEGREAQLGARHPDTLSSLNNLAALLFAQGKLEEAEPLFRRQLEGIEAQLGASHPNTLTFANNLGVLLLDRRKLDESEVFLHRAVEGREAQLGSQHPHTLRSVYHLARLSAAQGRLEEAQSHFRRAMEGQVAQLGVRHQETLDSISGLAKLLEAKGSMEEAHELYQRQLDALEELRGQVEAIFEAKLGHGECHDGGGGTWLERQSVYSVRKAPDEWPSVETLLDNNYRNMLKRDIDLKGREAAIQDYQSRVEFCIPILVNASIAYDVSERPTPEMVEQGKPAGVNLAGKLLNEAGKPPRECIVVRAQAESDIGNARAVLVETLRCRAEAAVTRRGPTDGYTLQALSRLASVLEDRGDLAEAEALCRRVLEGDEAQWGAEHQQTLTALSNLASVLKQQGKYEEAEALYRKALEGREARLGARHLDTLLSLSNLASLLWRQGKFEEAEALNRKALEGKEAQLGDRHPDTLSSLNNLAALLFGQGKLEEAEPLFRRQLEGIEAQLGASHPNTLTFANNLGVLLLDRRKLDESEVFLHRAVEGREAQLGSHHPETLRSVYHLARLSAAQGRLEEAQSHFRRAMEGQEAQLGVRHQETLDSISGLAKLLEAKGSMEEAQELRSKGS</sequence>
<keyword evidence="4" id="KW-0493">Microtubule</keyword>
<keyword evidence="5" id="KW-0677">Repeat</keyword>
<evidence type="ECO:0000256" key="5">
    <source>
        <dbReference type="ARBA" id="ARBA00022737"/>
    </source>
</evidence>
<evidence type="ECO:0000256" key="10">
    <source>
        <dbReference type="PROSITE-ProRule" id="PRU00339"/>
    </source>
</evidence>
<dbReference type="PANTHER" id="PTHR45783:SF3">
    <property type="entry name" value="KINESIN LIGHT CHAIN"/>
    <property type="match status" value="1"/>
</dbReference>
<dbReference type="EMBL" id="CAXAMM010044362">
    <property type="protein sequence ID" value="CAK9114391.1"/>
    <property type="molecule type" value="Genomic_DNA"/>
</dbReference>
<dbReference type="SMART" id="SM00028">
    <property type="entry name" value="TPR"/>
    <property type="match status" value="12"/>
</dbReference>
<comment type="subcellular location">
    <subcellularLocation>
        <location evidence="1">Cytoplasm</location>
        <location evidence="1">Cytoskeleton</location>
    </subcellularLocation>
</comment>
<dbReference type="PRINTS" id="PR00381">
    <property type="entry name" value="KINESINLIGHT"/>
</dbReference>
<gene>
    <name evidence="12" type="ORF">SCF082_LOCUS53004</name>
</gene>
<keyword evidence="11" id="KW-0472">Membrane</keyword>
<organism evidence="12 13">
    <name type="scientific">Durusdinium trenchii</name>
    <dbReference type="NCBI Taxonomy" id="1381693"/>
    <lineage>
        <taxon>Eukaryota</taxon>
        <taxon>Sar</taxon>
        <taxon>Alveolata</taxon>
        <taxon>Dinophyceae</taxon>
        <taxon>Suessiales</taxon>
        <taxon>Symbiodiniaceae</taxon>
        <taxon>Durusdinium</taxon>
    </lineage>
</organism>
<evidence type="ECO:0000313" key="13">
    <source>
        <dbReference type="Proteomes" id="UP001642464"/>
    </source>
</evidence>
<feature type="transmembrane region" description="Helical" evidence="11">
    <location>
        <begin position="32"/>
        <end position="54"/>
    </location>
</feature>
<keyword evidence="11" id="KW-0812">Transmembrane</keyword>
<dbReference type="Pfam" id="PF13374">
    <property type="entry name" value="TPR_10"/>
    <property type="match status" value="1"/>
</dbReference>
<keyword evidence="9" id="KW-0206">Cytoskeleton</keyword>
<dbReference type="InterPro" id="IPR011990">
    <property type="entry name" value="TPR-like_helical_dom_sf"/>
</dbReference>
<keyword evidence="6 10" id="KW-0802">TPR repeat</keyword>